<feature type="region of interest" description="Disordered" evidence="1">
    <location>
        <begin position="682"/>
        <end position="703"/>
    </location>
</feature>
<feature type="region of interest" description="Disordered" evidence="1">
    <location>
        <begin position="280"/>
        <end position="314"/>
    </location>
</feature>
<feature type="compositionally biased region" description="Polar residues" evidence="1">
    <location>
        <begin position="90"/>
        <end position="109"/>
    </location>
</feature>
<dbReference type="Proteomes" id="UP000030750">
    <property type="component" value="Unassembled WGS sequence"/>
</dbReference>
<dbReference type="EMBL" id="HG712953">
    <property type="protein sequence ID" value="CDJ51602.1"/>
    <property type="molecule type" value="Genomic_DNA"/>
</dbReference>
<feature type="region of interest" description="Disordered" evidence="1">
    <location>
        <begin position="1012"/>
        <end position="1097"/>
    </location>
</feature>
<feature type="region of interest" description="Disordered" evidence="1">
    <location>
        <begin position="90"/>
        <end position="192"/>
    </location>
</feature>
<feature type="compositionally biased region" description="Basic and acidic residues" evidence="1">
    <location>
        <begin position="881"/>
        <end position="892"/>
    </location>
</feature>
<reference evidence="2" key="2">
    <citation type="submission" date="2013-10" db="EMBL/GenBank/DDBJ databases">
        <authorList>
            <person name="Aslett M."/>
        </authorList>
    </citation>
    <scope>NUCLEOTIDE SEQUENCE [LARGE SCALE GENOMIC DNA]</scope>
    <source>
        <strain evidence="2">Houghton</strain>
    </source>
</reference>
<organism evidence="2 3">
    <name type="scientific">Eimeria brunetti</name>
    <dbReference type="NCBI Taxonomy" id="51314"/>
    <lineage>
        <taxon>Eukaryota</taxon>
        <taxon>Sar</taxon>
        <taxon>Alveolata</taxon>
        <taxon>Apicomplexa</taxon>
        <taxon>Conoidasida</taxon>
        <taxon>Coccidia</taxon>
        <taxon>Eucoccidiorida</taxon>
        <taxon>Eimeriorina</taxon>
        <taxon>Eimeriidae</taxon>
        <taxon>Eimeria</taxon>
    </lineage>
</organism>
<sequence>MAAPSARDDPSASDAVTASGLAELSDSAHAVLSTVDVPAASAGQGTGQAPSSNTSTQVPLLPSALSETVDRSGNSTGAFTSLQSCRGAITRSSLTRQNPGRQTSLSSRLSGARTKSTRPGAAIGAIEQQRDAAETHGDARELHRGSRNYCGSSPQPALCNEASASFRGRGTKSSTRSSVEAGAAATPVTATDEGACGKGLRRVAADAGAAGATCAITPHVATDESSTAAATPAVSLDYRGPRRSLRQALLANSGKAQAPGQVGCASTTGEGVLGGNTEAAATASASGNPAPALAGTGGSLSGPGAASGGRRRMRQPHRQLLQSYVVGQQLQRAGPQANERTACLADWLDIRESSPRCCCGASCVSCNTKTHNASAAGGIFGGACRGVGGSSTHSALDANAMTVAKRDKKQRQQPQQQCSAGSGFAAESSDLRSDDGILVCPSWFESPFDCEETPELSCIRPSSPSRLAVFAAQQAAWEEEDIAEAAEAAATTAGTPWPRGSTSCSFGGYGAATRNGGQVPLCCYCGLPLRPPAVSSLRGGGAESGCPLAAAAAAAAALGLDGWTQWCRCCTRVYGDLRLQHQRNATGLPFASLSFPKAPLRYLLLPADGARDTPGGAGAVAAALAAAAVADSCRSKMNDDNATGTSAEVDGDLVGASTACMPISSNKSSNLGNTASLRRTRSGHHFARAPAARSSSRSNNNPSDIMRFMGASCCWPSSASSVSYVQPLARIQQRLTQLQQQLADQAQQQQQQQRRVSVEGQSALGSSKPGHTDCVKLPFLASPTTAKSSPATAAASAGVTPRSPAVDAETVSRAGAKSPSGASHTSETQRFVDPGGAEAAPASLVGTGTLTAPANTAAVTPQTAAQATAKGVAPEDAPCTADRRSLGDHDVSHAGSASRLPAAKTETNTAKARAVVIPRVYLESSSDCYVATAFDSVGHRLLQKRFCCTVLGEQRAHALACQWLRWVSRSAAAAAQKSRMLQGPPNTASDVQAAPAAAAAAYAPGVLLPDGLTTEPRTGASPGRRAAAGGLWGVRRGPHRVDTGGLPQRQEQPRSERHLKRRRRCGEILEGSDRDEGPASSQRFPAGATHGQHIGEV</sequence>
<proteinExistence type="predicted"/>
<feature type="region of interest" description="Disordered" evidence="1">
    <location>
        <begin position="751"/>
        <end position="842"/>
    </location>
</feature>
<feature type="compositionally biased region" description="Low complexity" evidence="1">
    <location>
        <begin position="1017"/>
        <end position="1029"/>
    </location>
</feature>
<feature type="region of interest" description="Disordered" evidence="1">
    <location>
        <begin position="867"/>
        <end position="908"/>
    </location>
</feature>
<dbReference type="OrthoDB" id="347390at2759"/>
<dbReference type="VEuPathDB" id="ToxoDB:EBH_0001260"/>
<name>U6LMN3_9EIME</name>
<feature type="region of interest" description="Disordered" evidence="1">
    <location>
        <begin position="39"/>
        <end position="61"/>
    </location>
</feature>
<feature type="compositionally biased region" description="Low complexity" evidence="1">
    <location>
        <begin position="165"/>
        <end position="178"/>
    </location>
</feature>
<evidence type="ECO:0000313" key="3">
    <source>
        <dbReference type="Proteomes" id="UP000030750"/>
    </source>
</evidence>
<feature type="compositionally biased region" description="Low complexity" evidence="1">
    <location>
        <begin position="688"/>
        <end position="703"/>
    </location>
</feature>
<feature type="compositionally biased region" description="Basic and acidic residues" evidence="1">
    <location>
        <begin position="128"/>
        <end position="144"/>
    </location>
</feature>
<feature type="compositionally biased region" description="Gly residues" evidence="1">
    <location>
        <begin position="295"/>
        <end position="307"/>
    </location>
</feature>
<keyword evidence="3" id="KW-1185">Reference proteome</keyword>
<feature type="compositionally biased region" description="Polar residues" evidence="1">
    <location>
        <begin position="47"/>
        <end position="58"/>
    </location>
</feature>
<protein>
    <submittedName>
        <fullName evidence="2">Uncharacterized protein</fullName>
    </submittedName>
</protein>
<evidence type="ECO:0000256" key="1">
    <source>
        <dbReference type="SAM" id="MobiDB-lite"/>
    </source>
</evidence>
<evidence type="ECO:0000313" key="2">
    <source>
        <dbReference type="EMBL" id="CDJ51602.1"/>
    </source>
</evidence>
<feature type="compositionally biased region" description="Low complexity" evidence="1">
    <location>
        <begin position="781"/>
        <end position="797"/>
    </location>
</feature>
<reference evidence="2" key="1">
    <citation type="submission" date="2013-10" db="EMBL/GenBank/DDBJ databases">
        <title>Genomic analysis of the causative agents of coccidiosis in chickens.</title>
        <authorList>
            <person name="Reid A.J."/>
            <person name="Blake D."/>
            <person name="Billington K."/>
            <person name="Browne H."/>
            <person name="Dunn M."/>
            <person name="Hung S."/>
            <person name="Kawahara F."/>
            <person name="Miranda-Saavedra D."/>
            <person name="Mourier T."/>
            <person name="Nagra H."/>
            <person name="Otto T.D."/>
            <person name="Rawlings N."/>
            <person name="Sanchez A."/>
            <person name="Sanders M."/>
            <person name="Subramaniam C."/>
            <person name="Tay Y."/>
            <person name="Dear P."/>
            <person name="Doerig C."/>
            <person name="Gruber A."/>
            <person name="Parkinson J."/>
            <person name="Shirley M."/>
            <person name="Wan K.L."/>
            <person name="Berriman M."/>
            <person name="Tomley F."/>
            <person name="Pain A."/>
        </authorList>
    </citation>
    <scope>NUCLEOTIDE SEQUENCE [LARGE SCALE GENOMIC DNA]</scope>
    <source>
        <strain evidence="2">Houghton</strain>
    </source>
</reference>
<feature type="compositionally biased region" description="Polar residues" evidence="1">
    <location>
        <begin position="820"/>
        <end position="829"/>
    </location>
</feature>
<feature type="compositionally biased region" description="Low complexity" evidence="1">
    <location>
        <begin position="280"/>
        <end position="294"/>
    </location>
</feature>
<accession>U6LMN3</accession>
<feature type="region of interest" description="Disordered" evidence="1">
    <location>
        <begin position="403"/>
        <end position="429"/>
    </location>
</feature>
<dbReference type="AlphaFoldDB" id="U6LMN3"/>
<gene>
    <name evidence="2" type="ORF">EBH_0001260</name>
</gene>
<feature type="compositionally biased region" description="Basic and acidic residues" evidence="1">
    <location>
        <begin position="1065"/>
        <end position="1077"/>
    </location>
</feature>